<evidence type="ECO:0000259" key="2">
    <source>
        <dbReference type="PROSITE" id="PS52002"/>
    </source>
</evidence>
<name>A0A9W6F505_9CHLO</name>
<dbReference type="Pfam" id="PF01423">
    <property type="entry name" value="LSM"/>
    <property type="match status" value="1"/>
</dbReference>
<feature type="compositionally biased region" description="Basic residues" evidence="1">
    <location>
        <begin position="26"/>
        <end position="35"/>
    </location>
</feature>
<feature type="region of interest" description="Disordered" evidence="1">
    <location>
        <begin position="1"/>
        <end position="35"/>
    </location>
</feature>
<evidence type="ECO:0000313" key="4">
    <source>
        <dbReference type="Proteomes" id="UP001165080"/>
    </source>
</evidence>
<dbReference type="AlphaFoldDB" id="A0A9W6F505"/>
<dbReference type="GO" id="GO:0071254">
    <property type="term" value="C:cytoplasmic U snRNP body"/>
    <property type="evidence" value="ECO:0007669"/>
    <property type="project" value="TreeGrafter"/>
</dbReference>
<dbReference type="SMART" id="SM00651">
    <property type="entry name" value="Sm"/>
    <property type="match status" value="1"/>
</dbReference>
<dbReference type="InterPro" id="IPR047575">
    <property type="entry name" value="Sm"/>
</dbReference>
<dbReference type="Proteomes" id="UP001165080">
    <property type="component" value="Unassembled WGS sequence"/>
</dbReference>
<dbReference type="GO" id="GO:0006398">
    <property type="term" value="P:mRNA 3'-end processing by stem-loop binding and cleavage"/>
    <property type="evidence" value="ECO:0007669"/>
    <property type="project" value="TreeGrafter"/>
</dbReference>
<dbReference type="GO" id="GO:0016604">
    <property type="term" value="C:nuclear body"/>
    <property type="evidence" value="ECO:0007669"/>
    <property type="project" value="TreeGrafter"/>
</dbReference>
<feature type="compositionally biased region" description="Basic and acidic residues" evidence="1">
    <location>
        <begin position="216"/>
        <end position="230"/>
    </location>
</feature>
<dbReference type="PROSITE" id="PS52002">
    <property type="entry name" value="SM"/>
    <property type="match status" value="1"/>
</dbReference>
<sequence length="272" mass="29313">MFRADASALQQRGLAAPPHPVGQRARFGKRRRRRPPREETTLVCLIKSQVERKVVVELRNDILLRGRLDDVDDFLNMSLSEVIFQTVEGHKVEYESIYVKGRNVRFVHLPRSLDPAKAIEAYRRKVVRTKLEAAQERARAMGSAKREPKGQDAMDVSGGVLAGEGLTPSEEGAGEDEESDGDGGEMAGEEGGEEAGSGDTEEEEEWGAQATVRGPGRGEEASREGERRGVEAAGGLRHLDPRAAAAGSRGGGAGDEGAEEAGLGVFGEEVQR</sequence>
<dbReference type="GO" id="GO:0071209">
    <property type="term" value="F:U7 snRNA binding"/>
    <property type="evidence" value="ECO:0007669"/>
    <property type="project" value="TreeGrafter"/>
</dbReference>
<dbReference type="FunFam" id="2.30.30.100:FF:000058">
    <property type="entry name" value="Small nuclear ribonucleoprotein Sm D3"/>
    <property type="match status" value="1"/>
</dbReference>
<gene>
    <name evidence="3" type="primary">PLEST007354</name>
    <name evidence="3" type="ORF">PLESTB_001141000</name>
</gene>
<dbReference type="CDD" id="cd01733">
    <property type="entry name" value="LSm10"/>
    <property type="match status" value="1"/>
</dbReference>
<dbReference type="GO" id="GO:0071208">
    <property type="term" value="F:histone pre-mRNA DCP binding"/>
    <property type="evidence" value="ECO:0007669"/>
    <property type="project" value="TreeGrafter"/>
</dbReference>
<dbReference type="InterPro" id="IPR052840">
    <property type="entry name" value="U7_snRNA_Sm-like"/>
</dbReference>
<dbReference type="Gene3D" id="2.30.30.100">
    <property type="match status" value="1"/>
</dbReference>
<evidence type="ECO:0000256" key="1">
    <source>
        <dbReference type="SAM" id="MobiDB-lite"/>
    </source>
</evidence>
<evidence type="ECO:0000313" key="3">
    <source>
        <dbReference type="EMBL" id="GLC56743.1"/>
    </source>
</evidence>
<accession>A0A9W6F505</accession>
<proteinExistence type="predicted"/>
<dbReference type="EMBL" id="BRXU01000016">
    <property type="protein sequence ID" value="GLC56743.1"/>
    <property type="molecule type" value="Genomic_DNA"/>
</dbReference>
<feature type="domain" description="Sm" evidence="2">
    <location>
        <begin position="41"/>
        <end position="113"/>
    </location>
</feature>
<dbReference type="OrthoDB" id="10256176at2759"/>
<dbReference type="PANTHER" id="PTHR21196">
    <property type="entry name" value="U7 SNRNA-ASSOCIATED SM-LIKE PROTEIN LSM10"/>
    <property type="match status" value="1"/>
</dbReference>
<keyword evidence="4" id="KW-1185">Reference proteome</keyword>
<dbReference type="PANTHER" id="PTHR21196:SF1">
    <property type="entry name" value="U7 SNRNA-ASSOCIATED SM-LIKE PROTEIN LSM10"/>
    <property type="match status" value="1"/>
</dbReference>
<feature type="compositionally biased region" description="Acidic residues" evidence="1">
    <location>
        <begin position="172"/>
        <end position="193"/>
    </location>
</feature>
<comment type="caution">
    <text evidence="3">The sequence shown here is derived from an EMBL/GenBank/DDBJ whole genome shotgun (WGS) entry which is preliminary data.</text>
</comment>
<dbReference type="InterPro" id="IPR010920">
    <property type="entry name" value="LSM_dom_sf"/>
</dbReference>
<protein>
    <recommendedName>
        <fullName evidence="2">Sm domain-containing protein</fullName>
    </recommendedName>
</protein>
<dbReference type="SUPFAM" id="SSF50182">
    <property type="entry name" value="Sm-like ribonucleoproteins"/>
    <property type="match status" value="1"/>
</dbReference>
<feature type="compositionally biased region" description="Basic and acidic residues" evidence="1">
    <location>
        <begin position="137"/>
        <end position="152"/>
    </location>
</feature>
<reference evidence="3 4" key="1">
    <citation type="journal article" date="2023" name="Commun. Biol.">
        <title>Reorganization of the ancestral sex-determining regions during the evolution of trioecy in Pleodorina starrii.</title>
        <authorList>
            <person name="Takahashi K."/>
            <person name="Suzuki S."/>
            <person name="Kawai-Toyooka H."/>
            <person name="Yamamoto K."/>
            <person name="Hamaji T."/>
            <person name="Ootsuki R."/>
            <person name="Yamaguchi H."/>
            <person name="Kawachi M."/>
            <person name="Higashiyama T."/>
            <person name="Nozaki H."/>
        </authorList>
    </citation>
    <scope>NUCLEOTIDE SEQUENCE [LARGE SCALE GENOMIC DNA]</scope>
    <source>
        <strain evidence="3 4">NIES-4479</strain>
    </source>
</reference>
<feature type="region of interest" description="Disordered" evidence="1">
    <location>
        <begin position="137"/>
        <end position="272"/>
    </location>
</feature>
<organism evidence="3 4">
    <name type="scientific">Pleodorina starrii</name>
    <dbReference type="NCBI Taxonomy" id="330485"/>
    <lineage>
        <taxon>Eukaryota</taxon>
        <taxon>Viridiplantae</taxon>
        <taxon>Chlorophyta</taxon>
        <taxon>core chlorophytes</taxon>
        <taxon>Chlorophyceae</taxon>
        <taxon>CS clade</taxon>
        <taxon>Chlamydomonadales</taxon>
        <taxon>Volvocaceae</taxon>
        <taxon>Pleodorina</taxon>
    </lineage>
</organism>
<dbReference type="InterPro" id="IPR001163">
    <property type="entry name" value="Sm_dom_euk/arc"/>
</dbReference>